<dbReference type="PANTHER" id="PTHR30605:SF0">
    <property type="entry name" value="ANHYDRO-N-ACETYLMURAMIC ACID KINASE"/>
    <property type="match status" value="1"/>
</dbReference>
<dbReference type="GO" id="GO:0006040">
    <property type="term" value="P:amino sugar metabolic process"/>
    <property type="evidence" value="ECO:0007669"/>
    <property type="project" value="InterPro"/>
</dbReference>
<name>A0A381WBA6_9ZZZZ</name>
<dbReference type="PANTHER" id="PTHR30605">
    <property type="entry name" value="ANHYDRO-N-ACETYLMURAMIC ACID KINASE"/>
    <property type="match status" value="1"/>
</dbReference>
<dbReference type="NCBIfam" id="NF007141">
    <property type="entry name" value="PRK09585.1-5"/>
    <property type="match status" value="1"/>
</dbReference>
<dbReference type="AlphaFoldDB" id="A0A381WBA6"/>
<dbReference type="GO" id="GO:0005524">
    <property type="term" value="F:ATP binding"/>
    <property type="evidence" value="ECO:0007669"/>
    <property type="project" value="InterPro"/>
</dbReference>
<organism evidence="1">
    <name type="scientific">marine metagenome</name>
    <dbReference type="NCBI Taxonomy" id="408172"/>
    <lineage>
        <taxon>unclassified sequences</taxon>
        <taxon>metagenomes</taxon>
        <taxon>ecological metagenomes</taxon>
    </lineage>
</organism>
<accession>A0A381WBA6</accession>
<protein>
    <recommendedName>
        <fullName evidence="2">Anhydro-N-acetylmuramic acid kinase</fullName>
    </recommendedName>
</protein>
<dbReference type="EMBL" id="UINC01011257">
    <property type="protein sequence ID" value="SVA49762.1"/>
    <property type="molecule type" value="Genomic_DNA"/>
</dbReference>
<evidence type="ECO:0008006" key="2">
    <source>
        <dbReference type="Google" id="ProtNLM"/>
    </source>
</evidence>
<dbReference type="SUPFAM" id="SSF53067">
    <property type="entry name" value="Actin-like ATPase domain"/>
    <property type="match status" value="1"/>
</dbReference>
<feature type="non-terminal residue" evidence="1">
    <location>
        <position position="361"/>
    </location>
</feature>
<evidence type="ECO:0000313" key="1">
    <source>
        <dbReference type="EMBL" id="SVA49762.1"/>
    </source>
</evidence>
<gene>
    <name evidence="1" type="ORF">METZ01_LOCUS102616</name>
</gene>
<dbReference type="InterPro" id="IPR005338">
    <property type="entry name" value="Anhydro_N_Ac-Mur_kinase"/>
</dbReference>
<reference evidence="1" key="1">
    <citation type="submission" date="2018-05" db="EMBL/GenBank/DDBJ databases">
        <authorList>
            <person name="Lanie J.A."/>
            <person name="Ng W.-L."/>
            <person name="Kazmierczak K.M."/>
            <person name="Andrzejewski T.M."/>
            <person name="Davidsen T.M."/>
            <person name="Wayne K.J."/>
            <person name="Tettelin H."/>
            <person name="Glass J.I."/>
            <person name="Rusch D."/>
            <person name="Podicherti R."/>
            <person name="Tsui H.-C.T."/>
            <person name="Winkler M.E."/>
        </authorList>
    </citation>
    <scope>NUCLEOTIDE SEQUENCE</scope>
</reference>
<proteinExistence type="predicted"/>
<sequence>MEKIYTALGLMSGTSLDGIDASIVRSDGEKFINIEENQYYKYNDSFREQLRKFIKGCYDKEYIDKHNKVYNDLQKQLTLDHVEISKKIISNYGSKIDLVGFHGQTIIHKPEKGYSIQMGDAQLLSKILKQNVIYQFRQKDIDHKGQGAPLASIYHYNLSKKLNLSEPIIFLNIGGISNLTYINKNEIKSQDTGPGNVLMDEYIQKVKNQKFDKDGFIASTGKINKLIINESTKNDFYNSNAKHSFDIKDFNYSFIRGLNFEDTVATLTYYTAKIISDFLNEYNDTKKIVLCGGGRKNKTLIKHMENLTSKEIVNINDFGVDGDYIESQAFAYLGIRSFLKKKISFPQTTKVSQSITGGELV</sequence>
<dbReference type="Pfam" id="PF03702">
    <property type="entry name" value="AnmK"/>
    <property type="match status" value="1"/>
</dbReference>
<dbReference type="GO" id="GO:0009254">
    <property type="term" value="P:peptidoglycan turnover"/>
    <property type="evidence" value="ECO:0007669"/>
    <property type="project" value="InterPro"/>
</dbReference>
<dbReference type="InterPro" id="IPR043129">
    <property type="entry name" value="ATPase_NBD"/>
</dbReference>
<dbReference type="Gene3D" id="3.30.420.40">
    <property type="match status" value="2"/>
</dbReference>
<feature type="non-terminal residue" evidence="1">
    <location>
        <position position="1"/>
    </location>
</feature>
<dbReference type="GO" id="GO:0016773">
    <property type="term" value="F:phosphotransferase activity, alcohol group as acceptor"/>
    <property type="evidence" value="ECO:0007669"/>
    <property type="project" value="InterPro"/>
</dbReference>